<reference evidence="2 3" key="1">
    <citation type="journal article" date="2018" name="Front. Plant Sci.">
        <title>Red Clover (Trifolium pratense) and Zigzag Clover (T. medium) - A Picture of Genomic Similarities and Differences.</title>
        <authorList>
            <person name="Dluhosova J."/>
            <person name="Istvanek J."/>
            <person name="Nedelnik J."/>
            <person name="Repkova J."/>
        </authorList>
    </citation>
    <scope>NUCLEOTIDE SEQUENCE [LARGE SCALE GENOMIC DNA]</scope>
    <source>
        <strain evidence="3">cv. 10/8</strain>
        <tissue evidence="2">Leaf</tissue>
    </source>
</reference>
<comment type="caution">
    <text evidence="2">The sequence shown here is derived from an EMBL/GenBank/DDBJ whole genome shotgun (WGS) entry which is preliminary data.</text>
</comment>
<evidence type="ECO:0000313" key="3">
    <source>
        <dbReference type="Proteomes" id="UP000265520"/>
    </source>
</evidence>
<dbReference type="EMBL" id="LXQA010829307">
    <property type="protein sequence ID" value="MCI72991.1"/>
    <property type="molecule type" value="Genomic_DNA"/>
</dbReference>
<feature type="region of interest" description="Disordered" evidence="1">
    <location>
        <begin position="47"/>
        <end position="67"/>
    </location>
</feature>
<dbReference type="AlphaFoldDB" id="A0A392UHG0"/>
<proteinExistence type="predicted"/>
<accession>A0A392UHG0</accession>
<protein>
    <submittedName>
        <fullName evidence="2">Uncharacterized protein</fullName>
    </submittedName>
</protein>
<sequence>PFIITHLCERLGVPTRSKDDIRRPVEPIGKRFFGKAQTAANIAYAAQAAPPPPPLHQQQHQVPPHIP</sequence>
<keyword evidence="3" id="KW-1185">Reference proteome</keyword>
<evidence type="ECO:0000313" key="2">
    <source>
        <dbReference type="EMBL" id="MCI72991.1"/>
    </source>
</evidence>
<feature type="compositionally biased region" description="Low complexity" evidence="1">
    <location>
        <begin position="56"/>
        <end position="67"/>
    </location>
</feature>
<organism evidence="2 3">
    <name type="scientific">Trifolium medium</name>
    <dbReference type="NCBI Taxonomy" id="97028"/>
    <lineage>
        <taxon>Eukaryota</taxon>
        <taxon>Viridiplantae</taxon>
        <taxon>Streptophyta</taxon>
        <taxon>Embryophyta</taxon>
        <taxon>Tracheophyta</taxon>
        <taxon>Spermatophyta</taxon>
        <taxon>Magnoliopsida</taxon>
        <taxon>eudicotyledons</taxon>
        <taxon>Gunneridae</taxon>
        <taxon>Pentapetalae</taxon>
        <taxon>rosids</taxon>
        <taxon>fabids</taxon>
        <taxon>Fabales</taxon>
        <taxon>Fabaceae</taxon>
        <taxon>Papilionoideae</taxon>
        <taxon>50 kb inversion clade</taxon>
        <taxon>NPAAA clade</taxon>
        <taxon>Hologalegina</taxon>
        <taxon>IRL clade</taxon>
        <taxon>Trifolieae</taxon>
        <taxon>Trifolium</taxon>
    </lineage>
</organism>
<dbReference type="Proteomes" id="UP000265520">
    <property type="component" value="Unassembled WGS sequence"/>
</dbReference>
<evidence type="ECO:0000256" key="1">
    <source>
        <dbReference type="SAM" id="MobiDB-lite"/>
    </source>
</evidence>
<feature type="non-terminal residue" evidence="2">
    <location>
        <position position="1"/>
    </location>
</feature>
<name>A0A392UHG0_9FABA</name>